<keyword evidence="2" id="KW-1185">Reference proteome</keyword>
<reference evidence="1 2" key="1">
    <citation type="submission" date="2024-09" db="EMBL/GenBank/DDBJ databases">
        <authorList>
            <person name="Sun Q."/>
            <person name="Mori K."/>
        </authorList>
    </citation>
    <scope>NUCLEOTIDE SEQUENCE [LARGE SCALE GENOMIC DNA]</scope>
    <source>
        <strain evidence="1 2">JCM 11683</strain>
    </source>
</reference>
<organism evidence="1 2">
    <name type="scientific">Brevibacterium otitidis</name>
    <dbReference type="NCBI Taxonomy" id="53364"/>
    <lineage>
        <taxon>Bacteria</taxon>
        <taxon>Bacillati</taxon>
        <taxon>Actinomycetota</taxon>
        <taxon>Actinomycetes</taxon>
        <taxon>Micrococcales</taxon>
        <taxon>Brevibacteriaceae</taxon>
        <taxon>Brevibacterium</taxon>
    </lineage>
</organism>
<proteinExistence type="predicted"/>
<comment type="caution">
    <text evidence="1">The sequence shown here is derived from an EMBL/GenBank/DDBJ whole genome shotgun (WGS) entry which is preliminary data.</text>
</comment>
<protein>
    <submittedName>
        <fullName evidence="1">Alkaline phosphatase family protein</fullName>
    </submittedName>
</protein>
<gene>
    <name evidence="1" type="ORF">ACFFN1_07740</name>
</gene>
<name>A0ABV5X1K0_9MICO</name>
<dbReference type="InterPro" id="IPR002591">
    <property type="entry name" value="Phosphodiest/P_Trfase"/>
</dbReference>
<dbReference type="SUPFAM" id="SSF53649">
    <property type="entry name" value="Alkaline phosphatase-like"/>
    <property type="match status" value="1"/>
</dbReference>
<dbReference type="Gene3D" id="3.40.720.10">
    <property type="entry name" value="Alkaline Phosphatase, subunit A"/>
    <property type="match status" value="1"/>
</dbReference>
<dbReference type="Pfam" id="PF01663">
    <property type="entry name" value="Phosphodiest"/>
    <property type="match status" value="1"/>
</dbReference>
<dbReference type="RefSeq" id="WP_376840106.1">
    <property type="nucleotide sequence ID" value="NZ_JBHMAU010000050.1"/>
</dbReference>
<sequence length="390" mass="41328">MNDAVMGAVQLAGAPDYRHALLLSDVVPAAAITLGAGDILDAGATARALKLGFDTEDRVVVVALIDGLGAELLRARAAHAPFLRGLLPDMLPMSAGFPSTTANSLSSLGTGMLPGAHGIVGYQLRDPQRDVVFNQLTWDPEVDPEVWVPDATMFERLTAAGVDVVSLGEPKFAGRGLNQASLRGGRFRGSKTMAERVAHAVEEARAPGRRLIYFYWGNLDKTGHVHGVDSWDWTEELEEIDGHLARLANSLPADAGLTITADHGMVDLPAEARIDFAEHPQLRDGVTGIGGEPRAVHVYVQPGALETVHAAYAETLGDRGLVMTRAQAISSGFFGPVRQSNLERIGDVIVICHAGTGIIDSAHDSPSALALIGHHGGITRQELAIPLLRT</sequence>
<dbReference type="EMBL" id="JBHMAU010000050">
    <property type="protein sequence ID" value="MFB9776293.1"/>
    <property type="molecule type" value="Genomic_DNA"/>
</dbReference>
<evidence type="ECO:0000313" key="1">
    <source>
        <dbReference type="EMBL" id="MFB9776293.1"/>
    </source>
</evidence>
<evidence type="ECO:0000313" key="2">
    <source>
        <dbReference type="Proteomes" id="UP001589707"/>
    </source>
</evidence>
<dbReference type="PANTHER" id="PTHR10151">
    <property type="entry name" value="ECTONUCLEOTIDE PYROPHOSPHATASE/PHOSPHODIESTERASE"/>
    <property type="match status" value="1"/>
</dbReference>
<dbReference type="InterPro" id="IPR017850">
    <property type="entry name" value="Alkaline_phosphatase_core_sf"/>
</dbReference>
<accession>A0ABV5X1K0</accession>
<dbReference type="Proteomes" id="UP001589707">
    <property type="component" value="Unassembled WGS sequence"/>
</dbReference>
<dbReference type="PANTHER" id="PTHR10151:SF120">
    <property type="entry name" value="BIS(5'-ADENOSYL)-TRIPHOSPHATASE"/>
    <property type="match status" value="1"/>
</dbReference>